<accession>A0ABQ8L6P8</accession>
<comment type="caution">
    <text evidence="3">The sequence shown here is derived from an EMBL/GenBank/DDBJ whole genome shotgun (WGS) entry which is preliminary data.</text>
</comment>
<proteinExistence type="predicted"/>
<feature type="domain" description="SWIM-type" evidence="2">
    <location>
        <begin position="287"/>
        <end position="318"/>
    </location>
</feature>
<dbReference type="InterPro" id="IPR007527">
    <property type="entry name" value="Znf_SWIM"/>
</dbReference>
<dbReference type="PANTHER" id="PTHR35385:SF2">
    <property type="entry name" value="PROTEIN B, PUTATIVE-RELATED"/>
    <property type="match status" value="1"/>
</dbReference>
<gene>
    <name evidence="3" type="ORF">H4Q32_029970</name>
</gene>
<evidence type="ECO:0000313" key="4">
    <source>
        <dbReference type="Proteomes" id="UP000830375"/>
    </source>
</evidence>
<dbReference type="PANTHER" id="PTHR35385">
    <property type="entry name" value="PROTEIN B, PUTATIVE-RELATED-RELATED"/>
    <property type="match status" value="1"/>
</dbReference>
<evidence type="ECO:0000256" key="1">
    <source>
        <dbReference type="PROSITE-ProRule" id="PRU00325"/>
    </source>
</evidence>
<dbReference type="Pfam" id="PF04434">
    <property type="entry name" value="SWIM"/>
    <property type="match status" value="1"/>
</dbReference>
<keyword evidence="1" id="KW-0479">Metal-binding</keyword>
<dbReference type="EMBL" id="JACTAM010002282">
    <property type="protein sequence ID" value="KAI2645313.1"/>
    <property type="molecule type" value="Genomic_DNA"/>
</dbReference>
<keyword evidence="1" id="KW-0862">Zinc</keyword>
<keyword evidence="4" id="KW-1185">Reference proteome</keyword>
<protein>
    <submittedName>
        <fullName evidence="3">Kinesin-like protein CIN8</fullName>
    </submittedName>
</protein>
<dbReference type="Proteomes" id="UP000830375">
    <property type="component" value="Unassembled WGS sequence"/>
</dbReference>
<evidence type="ECO:0000313" key="3">
    <source>
        <dbReference type="EMBL" id="KAI2645313.1"/>
    </source>
</evidence>
<evidence type="ECO:0000259" key="2">
    <source>
        <dbReference type="PROSITE" id="PS50966"/>
    </source>
</evidence>
<name>A0ABQ8L6P8_LABRO</name>
<organism evidence="3 4">
    <name type="scientific">Labeo rohita</name>
    <name type="common">Indian major carp</name>
    <name type="synonym">Cyprinus rohita</name>
    <dbReference type="NCBI Taxonomy" id="84645"/>
    <lineage>
        <taxon>Eukaryota</taxon>
        <taxon>Metazoa</taxon>
        <taxon>Chordata</taxon>
        <taxon>Craniata</taxon>
        <taxon>Vertebrata</taxon>
        <taxon>Euteleostomi</taxon>
        <taxon>Actinopterygii</taxon>
        <taxon>Neopterygii</taxon>
        <taxon>Teleostei</taxon>
        <taxon>Ostariophysi</taxon>
        <taxon>Cypriniformes</taxon>
        <taxon>Cyprinidae</taxon>
        <taxon>Labeoninae</taxon>
        <taxon>Labeonini</taxon>
        <taxon>Labeo</taxon>
    </lineage>
</organism>
<keyword evidence="1" id="KW-0863">Zinc-finger</keyword>
<reference evidence="3 4" key="1">
    <citation type="submission" date="2022-01" db="EMBL/GenBank/DDBJ databases">
        <title>A high-quality chromosome-level genome assembly of rohu carp, Labeo rohita.</title>
        <authorList>
            <person name="Arick M.A. II"/>
            <person name="Hsu C.-Y."/>
            <person name="Magbanua Z."/>
            <person name="Pechanova O."/>
            <person name="Grover C."/>
            <person name="Miller E."/>
            <person name="Thrash A."/>
            <person name="Ezzel L."/>
            <person name="Alam S."/>
            <person name="Benzie J."/>
            <person name="Hamilton M."/>
            <person name="Karsi A."/>
            <person name="Lawrence M.L."/>
            <person name="Peterson D.G."/>
        </authorList>
    </citation>
    <scope>NUCLEOTIDE SEQUENCE [LARGE SCALE GENOMIC DNA]</scope>
    <source>
        <strain evidence="4">BAU-BD-2019</strain>
        <tissue evidence="3">Blood</tissue>
    </source>
</reference>
<sequence length="331" mass="37176">MFMSNQARLIKDGAMMIPIPTYPTSVHLYNVHNHNIFVAEALRHKDVGVEATEALTQLFEIGYSPTSALAMIKSDLLAEHGNKYVYASANHAIYPDLRFCYRHVKWYKSVALTDLCSQNNQFYLQTLSEDEYAGEGMLAALARQVEPYNAACNDTCAKLKMSSTTTPLVAICYLLMKRTHSQTNSGEMCFMDSSGNMDRDNCGVFLLLTHTGDDSKAEKGATAQVFPEATLHKLCIFHLLQAVWRWFWNKEHKIDMKDSVPLGSFFKVSLVGENKFQVRSSTSRHTYTVDMELELCTCPADHCGAPCKHQAAVVHKITTPPPSTFSRQLLK</sequence>
<dbReference type="PROSITE" id="PS50966">
    <property type="entry name" value="ZF_SWIM"/>
    <property type="match status" value="1"/>
</dbReference>